<keyword evidence="4" id="KW-1185">Reference proteome</keyword>
<dbReference type="SMART" id="SM00312">
    <property type="entry name" value="PX"/>
    <property type="match status" value="1"/>
</dbReference>
<dbReference type="InterPro" id="IPR001683">
    <property type="entry name" value="PX_dom"/>
</dbReference>
<dbReference type="InParanoid" id="A7T3M7"/>
<proteinExistence type="predicted"/>
<organism evidence="3 4">
    <name type="scientific">Nematostella vectensis</name>
    <name type="common">Starlet sea anemone</name>
    <dbReference type="NCBI Taxonomy" id="45351"/>
    <lineage>
        <taxon>Eukaryota</taxon>
        <taxon>Metazoa</taxon>
        <taxon>Cnidaria</taxon>
        <taxon>Anthozoa</taxon>
        <taxon>Hexacorallia</taxon>
        <taxon>Actiniaria</taxon>
        <taxon>Edwardsiidae</taxon>
        <taxon>Nematostella</taxon>
    </lineage>
</organism>
<dbReference type="InterPro" id="IPR035892">
    <property type="entry name" value="C2_domain_sf"/>
</dbReference>
<dbReference type="STRING" id="45351.A7T3M7"/>
<sequence>QATFVFRRFGHFIELHAKLSELYPDIALPRLPARIYLGRSQIRTVAERRRAELDTFLRHLLMMPQEISESDVLYTFLHPIPEVRARVIKGSQGALLSDAHVLIVFSLWRSPCVSGQIKLSIRHERGALRVMVMHAKDLSSRNSSTAGDPYVKLYLLPDPSKTTKLKTKIAKKSQNPTYNETLVYSNLSAADLKTR</sequence>
<dbReference type="SUPFAM" id="SSF64268">
    <property type="entry name" value="PX domain"/>
    <property type="match status" value="1"/>
</dbReference>
<accession>A7T3M7</accession>
<dbReference type="EMBL" id="DS470561">
    <property type="protein sequence ID" value="EDO29438.1"/>
    <property type="molecule type" value="Genomic_DNA"/>
</dbReference>
<evidence type="ECO:0000259" key="1">
    <source>
        <dbReference type="PROSITE" id="PS50004"/>
    </source>
</evidence>
<evidence type="ECO:0000259" key="2">
    <source>
        <dbReference type="PROSITE" id="PS50195"/>
    </source>
</evidence>
<dbReference type="PANTHER" id="PTHR45716">
    <property type="entry name" value="BITESIZE, ISOFORM I"/>
    <property type="match status" value="1"/>
</dbReference>
<evidence type="ECO:0008006" key="5">
    <source>
        <dbReference type="Google" id="ProtNLM"/>
    </source>
</evidence>
<dbReference type="InterPro" id="IPR036871">
    <property type="entry name" value="PX_dom_sf"/>
</dbReference>
<dbReference type="GO" id="GO:0035091">
    <property type="term" value="F:phosphatidylinositol binding"/>
    <property type="evidence" value="ECO:0007669"/>
    <property type="project" value="InterPro"/>
</dbReference>
<dbReference type="Gene3D" id="2.60.40.150">
    <property type="entry name" value="C2 domain"/>
    <property type="match status" value="1"/>
</dbReference>
<dbReference type="Pfam" id="PF00168">
    <property type="entry name" value="C2"/>
    <property type="match status" value="1"/>
</dbReference>
<evidence type="ECO:0000313" key="3">
    <source>
        <dbReference type="EMBL" id="EDO29438.1"/>
    </source>
</evidence>
<gene>
    <name evidence="3" type="ORF">NEMVEDRAFT_v1g2683</name>
</gene>
<dbReference type="AlphaFoldDB" id="A7T3M7"/>
<dbReference type="InterPro" id="IPR000008">
    <property type="entry name" value="C2_dom"/>
</dbReference>
<dbReference type="Pfam" id="PF00787">
    <property type="entry name" value="PX"/>
    <property type="match status" value="1"/>
</dbReference>
<dbReference type="SUPFAM" id="SSF49562">
    <property type="entry name" value="C2 domain (Calcium/lipid-binding domain, CaLB)"/>
    <property type="match status" value="1"/>
</dbReference>
<feature type="domain" description="PX" evidence="2">
    <location>
        <begin position="1"/>
        <end position="84"/>
    </location>
</feature>
<dbReference type="eggNOG" id="KOG0905">
    <property type="taxonomic scope" value="Eukaryota"/>
</dbReference>
<protein>
    <recommendedName>
        <fullName evidence="5">PX domain-containing protein</fullName>
    </recommendedName>
</protein>
<dbReference type="PhylomeDB" id="A7T3M7"/>
<dbReference type="Gene3D" id="3.30.1520.10">
    <property type="entry name" value="Phox-like domain"/>
    <property type="match status" value="1"/>
</dbReference>
<reference evidence="3 4" key="1">
    <citation type="journal article" date="2007" name="Science">
        <title>Sea anemone genome reveals ancestral eumetazoan gene repertoire and genomic organization.</title>
        <authorList>
            <person name="Putnam N.H."/>
            <person name="Srivastava M."/>
            <person name="Hellsten U."/>
            <person name="Dirks B."/>
            <person name="Chapman J."/>
            <person name="Salamov A."/>
            <person name="Terry A."/>
            <person name="Shapiro H."/>
            <person name="Lindquist E."/>
            <person name="Kapitonov V.V."/>
            <person name="Jurka J."/>
            <person name="Genikhovich G."/>
            <person name="Grigoriev I.V."/>
            <person name="Lucas S.M."/>
            <person name="Steele R.E."/>
            <person name="Finnerty J.R."/>
            <person name="Technau U."/>
            <person name="Martindale M.Q."/>
            <person name="Rokhsar D.S."/>
        </authorList>
    </citation>
    <scope>NUCLEOTIDE SEQUENCE [LARGE SCALE GENOMIC DNA]</scope>
    <source>
        <strain evidence="4">CH2 X CH6</strain>
    </source>
</reference>
<evidence type="ECO:0000313" key="4">
    <source>
        <dbReference type="Proteomes" id="UP000001593"/>
    </source>
</evidence>
<feature type="non-terminal residue" evidence="3">
    <location>
        <position position="1"/>
    </location>
</feature>
<feature type="non-terminal residue" evidence="3">
    <location>
        <position position="195"/>
    </location>
</feature>
<dbReference type="PANTHER" id="PTHR45716:SF2">
    <property type="entry name" value="BITESIZE, ISOFORM I"/>
    <property type="match status" value="1"/>
</dbReference>
<feature type="domain" description="C2" evidence="1">
    <location>
        <begin position="113"/>
        <end position="195"/>
    </location>
</feature>
<name>A7T3M7_NEMVE</name>
<dbReference type="HOGENOM" id="CLU_1399508_0_0_1"/>
<dbReference type="PROSITE" id="PS50004">
    <property type="entry name" value="C2"/>
    <property type="match status" value="1"/>
</dbReference>
<dbReference type="Proteomes" id="UP000001593">
    <property type="component" value="Unassembled WGS sequence"/>
</dbReference>
<dbReference type="PROSITE" id="PS50195">
    <property type="entry name" value="PX"/>
    <property type="match status" value="1"/>
</dbReference>